<dbReference type="Pfam" id="PF10175">
    <property type="entry name" value="MPP6"/>
    <property type="match status" value="1"/>
</dbReference>
<proteinExistence type="predicted"/>
<accession>A0A0G4J1X9</accession>
<sequence length="169" mass="18654">MSGPARSPAGKTALSSRVLGMKFMRRKDEAAHRDNLQRQQSTALEASHWSVALVLVPSAIANVSAQTADDTKSEARVPTRKSFMSFNPAVDSARESYRSAAAAADLERDAARDSLSDKELAARYERYVGGRSVSDEQPPSKKRQKRNNNDNRSTSEMKQSSFRKPKPLI</sequence>
<dbReference type="STRING" id="37360.A0A0G4J1X9"/>
<evidence type="ECO:0000313" key="3">
    <source>
        <dbReference type="Proteomes" id="UP000039324"/>
    </source>
</evidence>
<dbReference type="PANTHER" id="PTHR13582:SF0">
    <property type="entry name" value="M-PHASE PHOSPHOPROTEIN 6"/>
    <property type="match status" value="1"/>
</dbReference>
<gene>
    <name evidence="2" type="ORF">PBRA_002143</name>
</gene>
<protein>
    <submittedName>
        <fullName evidence="2">Uncharacterized protein</fullName>
    </submittedName>
</protein>
<name>A0A0G4J1X9_PLABS</name>
<dbReference type="Proteomes" id="UP000039324">
    <property type="component" value="Unassembled WGS sequence"/>
</dbReference>
<dbReference type="EMBL" id="CDSF01000112">
    <property type="protein sequence ID" value="CEP01537.1"/>
    <property type="molecule type" value="Genomic_DNA"/>
</dbReference>
<evidence type="ECO:0000256" key="1">
    <source>
        <dbReference type="SAM" id="MobiDB-lite"/>
    </source>
</evidence>
<feature type="region of interest" description="Disordered" evidence="1">
    <location>
        <begin position="126"/>
        <end position="169"/>
    </location>
</feature>
<dbReference type="AlphaFoldDB" id="A0A0G4J1X9"/>
<evidence type="ECO:0000313" key="2">
    <source>
        <dbReference type="EMBL" id="CEP01537.1"/>
    </source>
</evidence>
<dbReference type="OrthoDB" id="20403at2759"/>
<organism evidence="2 3">
    <name type="scientific">Plasmodiophora brassicae</name>
    <name type="common">Clubroot disease agent</name>
    <dbReference type="NCBI Taxonomy" id="37360"/>
    <lineage>
        <taxon>Eukaryota</taxon>
        <taxon>Sar</taxon>
        <taxon>Rhizaria</taxon>
        <taxon>Endomyxa</taxon>
        <taxon>Phytomyxea</taxon>
        <taxon>Plasmodiophorida</taxon>
        <taxon>Plasmodiophoridae</taxon>
        <taxon>Plasmodiophora</taxon>
    </lineage>
</organism>
<dbReference type="OMA" id="LEASHWS"/>
<keyword evidence="3" id="KW-1185">Reference proteome</keyword>
<dbReference type="PANTHER" id="PTHR13582">
    <property type="entry name" value="M-PHASE PHOSPHOPROTEIN 6"/>
    <property type="match status" value="1"/>
</dbReference>
<dbReference type="GO" id="GO:0000460">
    <property type="term" value="P:maturation of 5.8S rRNA"/>
    <property type="evidence" value="ECO:0007669"/>
    <property type="project" value="TreeGrafter"/>
</dbReference>
<dbReference type="InterPro" id="IPR019324">
    <property type="entry name" value="MPP6"/>
</dbReference>
<reference evidence="2 3" key="1">
    <citation type="submission" date="2015-02" db="EMBL/GenBank/DDBJ databases">
        <authorList>
            <person name="Chooi Y.-H."/>
        </authorList>
    </citation>
    <scope>NUCLEOTIDE SEQUENCE [LARGE SCALE GENOMIC DNA]</scope>
    <source>
        <strain evidence="2">E3</strain>
    </source>
</reference>